<keyword evidence="2" id="KW-0808">Transferase</keyword>
<reference evidence="2 3" key="1">
    <citation type="submission" date="2017-04" db="EMBL/GenBank/DDBJ databases">
        <authorList>
            <person name="Afonso C.L."/>
            <person name="Miller P.J."/>
            <person name="Scott M.A."/>
            <person name="Spackman E."/>
            <person name="Goraichik I."/>
            <person name="Dimitrov K.M."/>
            <person name="Suarez D.L."/>
            <person name="Swayne D.E."/>
        </authorList>
    </citation>
    <scope>NUCLEOTIDE SEQUENCE [LARGE SCALE GENOMIC DNA]</scope>
    <source>
        <strain evidence="2 3">DSM 22418</strain>
    </source>
</reference>
<evidence type="ECO:0000259" key="1">
    <source>
        <dbReference type="PROSITE" id="PS51186"/>
    </source>
</evidence>
<dbReference type="EMBL" id="FXAU01000003">
    <property type="protein sequence ID" value="SMG28773.1"/>
    <property type="molecule type" value="Genomic_DNA"/>
</dbReference>
<dbReference type="RefSeq" id="WP_085472602.1">
    <property type="nucleotide sequence ID" value="NZ_FXAU01000003.1"/>
</dbReference>
<dbReference type="PANTHER" id="PTHR43792">
    <property type="entry name" value="GNAT FAMILY, PUTATIVE (AFU_ORTHOLOGUE AFUA_3G00765)-RELATED-RELATED"/>
    <property type="match status" value="1"/>
</dbReference>
<proteinExistence type="predicted"/>
<dbReference type="InterPro" id="IPR000182">
    <property type="entry name" value="GNAT_dom"/>
</dbReference>
<gene>
    <name evidence="2" type="ORF">SAMN05660862_1838</name>
</gene>
<feature type="domain" description="N-acetyltransferase" evidence="1">
    <location>
        <begin position="8"/>
        <end position="165"/>
    </location>
</feature>
<accession>A0A1X7JMW9</accession>
<evidence type="ECO:0000313" key="3">
    <source>
        <dbReference type="Proteomes" id="UP000192980"/>
    </source>
</evidence>
<dbReference type="PROSITE" id="PS51186">
    <property type="entry name" value="GNAT"/>
    <property type="match status" value="1"/>
</dbReference>
<dbReference type="PANTHER" id="PTHR43792:SF1">
    <property type="entry name" value="N-ACETYLTRANSFERASE DOMAIN-CONTAINING PROTEIN"/>
    <property type="match status" value="1"/>
</dbReference>
<dbReference type="AlphaFoldDB" id="A0A1X7JMW9"/>
<dbReference type="SUPFAM" id="SSF55729">
    <property type="entry name" value="Acyl-CoA N-acyltransferases (Nat)"/>
    <property type="match status" value="1"/>
</dbReference>
<organism evidence="2 3">
    <name type="scientific">Sphingobacterium psychroaquaticum</name>
    <dbReference type="NCBI Taxonomy" id="561061"/>
    <lineage>
        <taxon>Bacteria</taxon>
        <taxon>Pseudomonadati</taxon>
        <taxon>Bacteroidota</taxon>
        <taxon>Sphingobacteriia</taxon>
        <taxon>Sphingobacteriales</taxon>
        <taxon>Sphingobacteriaceae</taxon>
        <taxon>Sphingobacterium</taxon>
    </lineage>
</organism>
<dbReference type="Proteomes" id="UP000192980">
    <property type="component" value="Unassembled WGS sequence"/>
</dbReference>
<dbReference type="InterPro" id="IPR016181">
    <property type="entry name" value="Acyl_CoA_acyltransferase"/>
</dbReference>
<dbReference type="GO" id="GO:0016747">
    <property type="term" value="F:acyltransferase activity, transferring groups other than amino-acyl groups"/>
    <property type="evidence" value="ECO:0007669"/>
    <property type="project" value="InterPro"/>
</dbReference>
<protein>
    <submittedName>
        <fullName evidence="2">Protein N-acetyltransferase, RimJ/RimL family</fullName>
    </submittedName>
</protein>
<dbReference type="Pfam" id="PF13302">
    <property type="entry name" value="Acetyltransf_3"/>
    <property type="match status" value="1"/>
</dbReference>
<dbReference type="Gene3D" id="3.40.630.30">
    <property type="match status" value="1"/>
</dbReference>
<keyword evidence="3" id="KW-1185">Reference proteome</keyword>
<dbReference type="InterPro" id="IPR051531">
    <property type="entry name" value="N-acetyltransferase"/>
</dbReference>
<dbReference type="STRING" id="561061.SAMN05660862_1838"/>
<dbReference type="OrthoDB" id="9788916at2"/>
<sequence length="166" mass="19393">MILETERLILRPFLPEDAENMYALNEDPEVLQYTGDVQFVDVEATRVFLTNYDQYEKYAVGRLLVIRKEDQEILGWCGLKYHPEEDEYDIGYRFFKKHWGKGYATESAIASMDYGQNTLGIKRIVGRARIENSASIGVFSKLNMHYVEDFEEDGQHWVLYALEKSS</sequence>
<evidence type="ECO:0000313" key="2">
    <source>
        <dbReference type="EMBL" id="SMG28773.1"/>
    </source>
</evidence>
<name>A0A1X7JMW9_9SPHI</name>